<evidence type="ECO:0000256" key="1">
    <source>
        <dbReference type="ARBA" id="ARBA00004141"/>
    </source>
</evidence>
<keyword evidence="2" id="KW-0813">Transport</keyword>
<dbReference type="InterPro" id="IPR011701">
    <property type="entry name" value="MFS"/>
</dbReference>
<feature type="domain" description="Major facilitator superfamily (MFS) profile" evidence="7">
    <location>
        <begin position="26"/>
        <end position="447"/>
    </location>
</feature>
<feature type="transmembrane region" description="Helical" evidence="6">
    <location>
        <begin position="388"/>
        <end position="408"/>
    </location>
</feature>
<feature type="transmembrane region" description="Helical" evidence="6">
    <location>
        <begin position="122"/>
        <end position="143"/>
    </location>
</feature>
<feature type="transmembrane region" description="Helical" evidence="6">
    <location>
        <begin position="327"/>
        <end position="347"/>
    </location>
</feature>
<dbReference type="PANTHER" id="PTHR43791">
    <property type="entry name" value="PERMEASE-RELATED"/>
    <property type="match status" value="1"/>
</dbReference>
<reference evidence="8" key="1">
    <citation type="journal article" date="2020" name="Stud. Mycol.">
        <title>101 Dothideomycetes genomes: a test case for predicting lifestyles and emergence of pathogens.</title>
        <authorList>
            <person name="Haridas S."/>
            <person name="Albert R."/>
            <person name="Binder M."/>
            <person name="Bloem J."/>
            <person name="Labutti K."/>
            <person name="Salamov A."/>
            <person name="Andreopoulos B."/>
            <person name="Baker S."/>
            <person name="Barry K."/>
            <person name="Bills G."/>
            <person name="Bluhm B."/>
            <person name="Cannon C."/>
            <person name="Castanera R."/>
            <person name="Culley D."/>
            <person name="Daum C."/>
            <person name="Ezra D."/>
            <person name="Gonzalez J."/>
            <person name="Henrissat B."/>
            <person name="Kuo A."/>
            <person name="Liang C."/>
            <person name="Lipzen A."/>
            <person name="Lutzoni F."/>
            <person name="Magnuson J."/>
            <person name="Mondo S."/>
            <person name="Nolan M."/>
            <person name="Ohm R."/>
            <person name="Pangilinan J."/>
            <person name="Park H.-J."/>
            <person name="Ramirez L."/>
            <person name="Alfaro M."/>
            <person name="Sun H."/>
            <person name="Tritt A."/>
            <person name="Yoshinaga Y."/>
            <person name="Zwiers L.-H."/>
            <person name="Turgeon B."/>
            <person name="Goodwin S."/>
            <person name="Spatafora J."/>
            <person name="Crous P."/>
            <person name="Grigoriev I."/>
        </authorList>
    </citation>
    <scope>NUCLEOTIDE SEQUENCE</scope>
    <source>
        <strain evidence="8">CBS 109.77</strain>
    </source>
</reference>
<dbReference type="Proteomes" id="UP000799757">
    <property type="component" value="Unassembled WGS sequence"/>
</dbReference>
<evidence type="ECO:0000313" key="8">
    <source>
        <dbReference type="EMBL" id="KAF2788351.1"/>
    </source>
</evidence>
<feature type="transmembrane region" description="Helical" evidence="6">
    <location>
        <begin position="353"/>
        <end position="376"/>
    </location>
</feature>
<evidence type="ECO:0000259" key="7">
    <source>
        <dbReference type="PROSITE" id="PS50850"/>
    </source>
</evidence>
<evidence type="ECO:0000313" key="9">
    <source>
        <dbReference type="Proteomes" id="UP000799757"/>
    </source>
</evidence>
<feature type="transmembrane region" description="Helical" evidence="6">
    <location>
        <begin position="155"/>
        <end position="176"/>
    </location>
</feature>
<dbReference type="Pfam" id="PF07690">
    <property type="entry name" value="MFS_1"/>
    <property type="match status" value="1"/>
</dbReference>
<feature type="transmembrane region" description="Helical" evidence="6">
    <location>
        <begin position="420"/>
        <end position="441"/>
    </location>
</feature>
<accession>A0A6A6WWR0</accession>
<dbReference type="AlphaFoldDB" id="A0A6A6WWR0"/>
<name>A0A6A6WWR0_9PLEO</name>
<protein>
    <submittedName>
        <fullName evidence="8">MFS general substrate transporter</fullName>
    </submittedName>
</protein>
<evidence type="ECO:0000256" key="4">
    <source>
        <dbReference type="ARBA" id="ARBA00022989"/>
    </source>
</evidence>
<keyword evidence="5 6" id="KW-0472">Membrane</keyword>
<dbReference type="SUPFAM" id="SSF103473">
    <property type="entry name" value="MFS general substrate transporter"/>
    <property type="match status" value="1"/>
</dbReference>
<dbReference type="InterPro" id="IPR020846">
    <property type="entry name" value="MFS_dom"/>
</dbReference>
<gene>
    <name evidence="8" type="ORF">K505DRAFT_255764</name>
</gene>
<dbReference type="PANTHER" id="PTHR43791:SF38">
    <property type="entry name" value="MAJOR FACILITATOR SUPERFAMILY (MFS) PROFILE DOMAIN-CONTAINING PROTEIN"/>
    <property type="match status" value="1"/>
</dbReference>
<evidence type="ECO:0000256" key="2">
    <source>
        <dbReference type="ARBA" id="ARBA00022448"/>
    </source>
</evidence>
<evidence type="ECO:0000256" key="6">
    <source>
        <dbReference type="SAM" id="Phobius"/>
    </source>
</evidence>
<keyword evidence="9" id="KW-1185">Reference proteome</keyword>
<dbReference type="FunFam" id="1.20.1250.20:FF:000057">
    <property type="entry name" value="MFS general substrate transporter"/>
    <property type="match status" value="1"/>
</dbReference>
<dbReference type="OrthoDB" id="2962993at2759"/>
<dbReference type="PROSITE" id="PS50850">
    <property type="entry name" value="MFS"/>
    <property type="match status" value="1"/>
</dbReference>
<feature type="transmembrane region" description="Helical" evidence="6">
    <location>
        <begin position="63"/>
        <end position="81"/>
    </location>
</feature>
<evidence type="ECO:0000256" key="3">
    <source>
        <dbReference type="ARBA" id="ARBA00022692"/>
    </source>
</evidence>
<dbReference type="EMBL" id="MU002224">
    <property type="protein sequence ID" value="KAF2788351.1"/>
    <property type="molecule type" value="Genomic_DNA"/>
</dbReference>
<organism evidence="8 9">
    <name type="scientific">Melanomma pulvis-pyrius CBS 109.77</name>
    <dbReference type="NCBI Taxonomy" id="1314802"/>
    <lineage>
        <taxon>Eukaryota</taxon>
        <taxon>Fungi</taxon>
        <taxon>Dikarya</taxon>
        <taxon>Ascomycota</taxon>
        <taxon>Pezizomycotina</taxon>
        <taxon>Dothideomycetes</taxon>
        <taxon>Pleosporomycetidae</taxon>
        <taxon>Pleosporales</taxon>
        <taxon>Melanommataceae</taxon>
        <taxon>Melanomma</taxon>
    </lineage>
</organism>
<proteinExistence type="predicted"/>
<comment type="subcellular location">
    <subcellularLocation>
        <location evidence="1">Membrane</location>
        <topology evidence="1">Multi-pass membrane protein</topology>
    </subcellularLocation>
</comment>
<evidence type="ECO:0000256" key="5">
    <source>
        <dbReference type="ARBA" id="ARBA00023136"/>
    </source>
</evidence>
<keyword evidence="4 6" id="KW-1133">Transmembrane helix</keyword>
<feature type="transmembrane region" description="Helical" evidence="6">
    <location>
        <begin position="262"/>
        <end position="281"/>
    </location>
</feature>
<dbReference type="GO" id="GO:0022857">
    <property type="term" value="F:transmembrane transporter activity"/>
    <property type="evidence" value="ECO:0007669"/>
    <property type="project" value="InterPro"/>
</dbReference>
<feature type="transmembrane region" description="Helical" evidence="6">
    <location>
        <begin position="93"/>
        <end position="110"/>
    </location>
</feature>
<sequence length="450" mass="49357">MNDSEGVFIEKTDEEKRLVRKIDLFLMPTIWVLYCFSYMDRTNIGNAKVAGMNADIGLSSTQYFLAIVVFQVGYVIAEVPSNMILSRTRPSRYIPLLMLLWGTVAALMSLVKTPAQLLGMRFLLGVMEAGFSPAILFIISTWYRRHEQSKRFMAFLSAGILSGAFGGIIAGSITASLDGAHGIAGWRWLFIVEGVSTVGAALIAPFFLLDYPATTKRLTPRQRELAIARLQADGITSSGEHGEIPEVSHWKAFVHAVSNWRLWLLCAGYMTIIGCYSLSYFNPTLVRGLGYSGSEAQYMTVPLYIVAFAIAVPTCVVADRIPSYRPILATLVLILGSLFCALSAGIYAYIPRYVFLCFINSAIWTANPLALSYASVSFGPLHPETRAISLAVVNGMGNLAQIYGSYLFPDKDAPKYLVGFGTYAGLLVFGAGVYSAAFVLFRRSPFKART</sequence>
<feature type="transmembrane region" description="Helical" evidence="6">
    <location>
        <begin position="188"/>
        <end position="209"/>
    </location>
</feature>
<feature type="transmembrane region" description="Helical" evidence="6">
    <location>
        <begin position="301"/>
        <end position="318"/>
    </location>
</feature>
<dbReference type="GO" id="GO:0016020">
    <property type="term" value="C:membrane"/>
    <property type="evidence" value="ECO:0007669"/>
    <property type="project" value="UniProtKB-SubCell"/>
</dbReference>
<dbReference type="Gene3D" id="1.20.1250.20">
    <property type="entry name" value="MFS general substrate transporter like domains"/>
    <property type="match status" value="2"/>
</dbReference>
<keyword evidence="3 6" id="KW-0812">Transmembrane</keyword>
<dbReference type="InterPro" id="IPR036259">
    <property type="entry name" value="MFS_trans_sf"/>
</dbReference>